<dbReference type="InterPro" id="IPR050129">
    <property type="entry name" value="Zn_alcohol_dh"/>
</dbReference>
<evidence type="ECO:0000256" key="1">
    <source>
        <dbReference type="ARBA" id="ARBA00022723"/>
    </source>
</evidence>
<evidence type="ECO:0000256" key="3">
    <source>
        <dbReference type="ARBA" id="ARBA00023002"/>
    </source>
</evidence>
<dbReference type="SMART" id="SM00829">
    <property type="entry name" value="PKS_ER"/>
    <property type="match status" value="1"/>
</dbReference>
<feature type="domain" description="Enoyl reductase (ER)" evidence="5">
    <location>
        <begin position="12"/>
        <end position="338"/>
    </location>
</feature>
<dbReference type="SUPFAM" id="SSF50129">
    <property type="entry name" value="GroES-like"/>
    <property type="match status" value="1"/>
</dbReference>
<dbReference type="InterPro" id="IPR013154">
    <property type="entry name" value="ADH-like_N"/>
</dbReference>
<accession>A0ABX8B514</accession>
<reference evidence="6 7" key="1">
    <citation type="submission" date="2021-03" db="EMBL/GenBank/DDBJ databases">
        <title>Genomic and phenotypic characterization of Chloracidobacterium isolates provides evidence for multiple species.</title>
        <authorList>
            <person name="Saini M.K."/>
            <person name="Costas A.M.G."/>
            <person name="Tank M."/>
            <person name="Bryant D.A."/>
        </authorList>
    </citation>
    <scope>NUCLEOTIDE SEQUENCE [LARGE SCALE GENOMIC DNA]</scope>
    <source>
        <strain evidence="6 7">BV2-C</strain>
    </source>
</reference>
<dbReference type="SUPFAM" id="SSF51735">
    <property type="entry name" value="NAD(P)-binding Rossmann-fold domains"/>
    <property type="match status" value="1"/>
</dbReference>
<dbReference type="PROSITE" id="PS00059">
    <property type="entry name" value="ADH_ZINC"/>
    <property type="match status" value="1"/>
</dbReference>
<keyword evidence="1 4" id="KW-0479">Metal-binding</keyword>
<name>A0ABX8B514_9BACT</name>
<evidence type="ECO:0000313" key="6">
    <source>
        <dbReference type="EMBL" id="QUW02067.1"/>
    </source>
</evidence>
<protein>
    <submittedName>
        <fullName evidence="6">Alcohol dehydrogenase catalytic domain-containing protein</fullName>
    </submittedName>
</protein>
<dbReference type="Pfam" id="PF08240">
    <property type="entry name" value="ADH_N"/>
    <property type="match status" value="1"/>
</dbReference>
<keyword evidence="3" id="KW-0560">Oxidoreductase</keyword>
<comment type="similarity">
    <text evidence="4">Belongs to the zinc-containing alcohol dehydrogenase family.</text>
</comment>
<evidence type="ECO:0000256" key="4">
    <source>
        <dbReference type="RuleBase" id="RU361277"/>
    </source>
</evidence>
<organism evidence="6 7">
    <name type="scientific">Chloracidobacterium validum</name>
    <dbReference type="NCBI Taxonomy" id="2821543"/>
    <lineage>
        <taxon>Bacteria</taxon>
        <taxon>Pseudomonadati</taxon>
        <taxon>Acidobacteriota</taxon>
        <taxon>Terriglobia</taxon>
        <taxon>Terriglobales</taxon>
        <taxon>Acidobacteriaceae</taxon>
        <taxon>Chloracidobacterium</taxon>
    </lineage>
</organism>
<dbReference type="Gene3D" id="3.90.180.10">
    <property type="entry name" value="Medium-chain alcohol dehydrogenases, catalytic domain"/>
    <property type="match status" value="1"/>
</dbReference>
<keyword evidence="7" id="KW-1185">Reference proteome</keyword>
<evidence type="ECO:0000256" key="2">
    <source>
        <dbReference type="ARBA" id="ARBA00022833"/>
    </source>
</evidence>
<dbReference type="InterPro" id="IPR013149">
    <property type="entry name" value="ADH-like_C"/>
</dbReference>
<dbReference type="InterPro" id="IPR002328">
    <property type="entry name" value="ADH_Zn_CS"/>
</dbReference>
<dbReference type="InterPro" id="IPR020843">
    <property type="entry name" value="ER"/>
</dbReference>
<keyword evidence="2 4" id="KW-0862">Zinc</keyword>
<dbReference type="Pfam" id="PF00107">
    <property type="entry name" value="ADH_zinc_N"/>
    <property type="match status" value="1"/>
</dbReference>
<evidence type="ECO:0000259" key="5">
    <source>
        <dbReference type="SMART" id="SM00829"/>
    </source>
</evidence>
<dbReference type="EMBL" id="CP072648">
    <property type="protein sequence ID" value="QUW02067.1"/>
    <property type="molecule type" value="Genomic_DNA"/>
</dbReference>
<proteinExistence type="inferred from homology"/>
<dbReference type="Proteomes" id="UP000676506">
    <property type="component" value="Chromosome 1"/>
</dbReference>
<gene>
    <name evidence="6" type="ORF">J8C06_06745</name>
</gene>
<dbReference type="PANTHER" id="PTHR43401">
    <property type="entry name" value="L-THREONINE 3-DEHYDROGENASE"/>
    <property type="match status" value="1"/>
</dbReference>
<dbReference type="PANTHER" id="PTHR43401:SF2">
    <property type="entry name" value="L-THREONINE 3-DEHYDROGENASE"/>
    <property type="match status" value="1"/>
</dbReference>
<dbReference type="InterPro" id="IPR011032">
    <property type="entry name" value="GroES-like_sf"/>
</dbReference>
<comment type="cofactor">
    <cofactor evidence="4">
        <name>Zn(2+)</name>
        <dbReference type="ChEBI" id="CHEBI:29105"/>
    </cofactor>
</comment>
<dbReference type="InterPro" id="IPR036291">
    <property type="entry name" value="NAD(P)-bd_dom_sf"/>
</dbReference>
<evidence type="ECO:0000313" key="7">
    <source>
        <dbReference type="Proteomes" id="UP000676506"/>
    </source>
</evidence>
<sequence>MTASLMKVARVYDFDDVRIEQMPRPTVGPRELLIQVKASGICSGDVTPWYIKRKAGKVLGHEPAGIVAEVGAEVTDFRVGDPVFAHHHAPCFVCKLCAKGEYVQCATWKSSHIVPGAVAEYFLVPEVNRRDTLRLPETMSFEDGALVEPAACSVKAIRKAGLHPRDTVLVIGLGIMGQMNVLLAKHAGVERVIGADLVDWRCAKALEFGADAVINPAREDLVERLAELTAGALADVVIVGPSSVRVMELGIRCAGKGGTVVLFMGSSPGEMLAIEPFHLYFNEIDLVMSYSCGPDDTRAALDAIANGVLTAEKLVTHRYTIEDTALGFRKMAEAQDVLKAQIIFP</sequence>
<dbReference type="Gene3D" id="3.40.50.720">
    <property type="entry name" value="NAD(P)-binding Rossmann-like Domain"/>
    <property type="match status" value="1"/>
</dbReference>